<keyword evidence="3" id="KW-1185">Reference proteome</keyword>
<dbReference type="PANTHER" id="PTHR47829:SF1">
    <property type="entry name" value="HAD FAMILY PHOSPHATASE"/>
    <property type="match status" value="1"/>
</dbReference>
<organism evidence="2 3">
    <name type="scientific">Euzebya pacifica</name>
    <dbReference type="NCBI Taxonomy" id="1608957"/>
    <lineage>
        <taxon>Bacteria</taxon>
        <taxon>Bacillati</taxon>
        <taxon>Actinomycetota</taxon>
        <taxon>Nitriliruptoria</taxon>
        <taxon>Euzebyales</taxon>
    </lineage>
</organism>
<keyword evidence="2" id="KW-0808">Transferase</keyword>
<accession>A0A346XSX8</accession>
<dbReference type="InterPro" id="IPR002575">
    <property type="entry name" value="Aminoglycoside_PTrfase"/>
</dbReference>
<dbReference type="CDD" id="cd05154">
    <property type="entry name" value="ACAD10_11_N-like"/>
    <property type="match status" value="1"/>
</dbReference>
<feature type="domain" description="Aminoglycoside phosphotransferase" evidence="1">
    <location>
        <begin position="30"/>
        <end position="257"/>
    </location>
</feature>
<sequence length="345" mass="37367">MSDAHGVPLDVDALEGWLTDRVEVTPPLTASQISGGRSNLTYRVADADGRTFVVRRPPLGDLLPGAHDMSREARVMSALADSDVPVPEVIGYEGDESIIGGTFYVMRHVDGLILRTTEDGASIDEAARATATRSLASTMAELHRIDPYEIGLVKPGRGDNYLARQLHVWKRQMDAQKGRELPVADAVHDRLTAAIPEQPATAIVHGDYRVDNVILDPDGTVAAVLDWELWTAGDPLADLAITLVYWGDDSVPDALIGRPTGHPGYGTGADFVRAYVDAGGIDVPDDVLPYYMAFATWRLAAILEGVYQRNRAGAYGDADDGWRMFEEKVTDLFDMASGYADEAGI</sequence>
<dbReference type="InterPro" id="IPR041726">
    <property type="entry name" value="ACAD10_11_N"/>
</dbReference>
<evidence type="ECO:0000313" key="3">
    <source>
        <dbReference type="Proteomes" id="UP000264006"/>
    </source>
</evidence>
<dbReference type="RefSeq" id="WP_164709867.1">
    <property type="nucleotide sequence ID" value="NZ_CP031165.1"/>
</dbReference>
<dbReference type="InterPro" id="IPR052898">
    <property type="entry name" value="ACAD10-like"/>
</dbReference>
<name>A0A346XSX8_9ACTN</name>
<dbReference type="KEGG" id="euz:DVS28_a0623"/>
<dbReference type="InterPro" id="IPR011009">
    <property type="entry name" value="Kinase-like_dom_sf"/>
</dbReference>
<gene>
    <name evidence="2" type="ORF">DVS28_a0623</name>
</gene>
<evidence type="ECO:0000313" key="2">
    <source>
        <dbReference type="EMBL" id="AXV05325.1"/>
    </source>
</evidence>
<proteinExistence type="predicted"/>
<dbReference type="Gene3D" id="3.90.1200.10">
    <property type="match status" value="1"/>
</dbReference>
<reference evidence="2 3" key="1">
    <citation type="submission" date="2018-09" db="EMBL/GenBank/DDBJ databases">
        <title>Complete genome sequence of Euzebya sp. DY32-46 isolated from seawater of Pacific Ocean.</title>
        <authorList>
            <person name="Xu L."/>
            <person name="Wu Y.-H."/>
            <person name="Xu X.-W."/>
        </authorList>
    </citation>
    <scope>NUCLEOTIDE SEQUENCE [LARGE SCALE GENOMIC DNA]</scope>
    <source>
        <strain evidence="2 3">DY32-46</strain>
    </source>
</reference>
<protein>
    <submittedName>
        <fullName evidence="2">Putative phosphotransferase</fullName>
    </submittedName>
</protein>
<dbReference type="AlphaFoldDB" id="A0A346XSX8"/>
<dbReference type="Pfam" id="PF01636">
    <property type="entry name" value="APH"/>
    <property type="match status" value="1"/>
</dbReference>
<dbReference type="Proteomes" id="UP000264006">
    <property type="component" value="Chromosome"/>
</dbReference>
<dbReference type="EMBL" id="CP031165">
    <property type="protein sequence ID" value="AXV05325.1"/>
    <property type="molecule type" value="Genomic_DNA"/>
</dbReference>
<dbReference type="PANTHER" id="PTHR47829">
    <property type="entry name" value="HYDROLASE, PUTATIVE (AFU_ORTHOLOGUE AFUA_1G12880)-RELATED"/>
    <property type="match status" value="1"/>
</dbReference>
<dbReference type="Gene3D" id="3.30.200.20">
    <property type="entry name" value="Phosphorylase Kinase, domain 1"/>
    <property type="match status" value="1"/>
</dbReference>
<dbReference type="SUPFAM" id="SSF56112">
    <property type="entry name" value="Protein kinase-like (PK-like)"/>
    <property type="match status" value="1"/>
</dbReference>
<dbReference type="GO" id="GO:0016740">
    <property type="term" value="F:transferase activity"/>
    <property type="evidence" value="ECO:0007669"/>
    <property type="project" value="UniProtKB-KW"/>
</dbReference>
<evidence type="ECO:0000259" key="1">
    <source>
        <dbReference type="Pfam" id="PF01636"/>
    </source>
</evidence>